<dbReference type="RefSeq" id="WP_386763389.1">
    <property type="nucleotide sequence ID" value="NZ_JBHSTI010000002.1"/>
</dbReference>
<organism evidence="2 3">
    <name type="scientific">Longivirga aurantiaca</name>
    <dbReference type="NCBI Taxonomy" id="1837743"/>
    <lineage>
        <taxon>Bacteria</taxon>
        <taxon>Bacillati</taxon>
        <taxon>Actinomycetota</taxon>
        <taxon>Actinomycetes</taxon>
        <taxon>Sporichthyales</taxon>
        <taxon>Sporichthyaceae</taxon>
        <taxon>Longivirga</taxon>
    </lineage>
</organism>
<keyword evidence="2" id="KW-0223">Dioxygenase</keyword>
<dbReference type="Proteomes" id="UP001596138">
    <property type="component" value="Unassembled WGS sequence"/>
</dbReference>
<keyword evidence="3" id="KW-1185">Reference proteome</keyword>
<keyword evidence="2" id="KW-0560">Oxidoreductase</keyword>
<protein>
    <submittedName>
        <fullName evidence="2">Aromatic-ring-hydroxylating dioxygenase subunit beta</fullName>
    </submittedName>
</protein>
<name>A0ABW1SVB2_9ACTN</name>
<dbReference type="InterPro" id="IPR037401">
    <property type="entry name" value="SnoaL-like"/>
</dbReference>
<reference evidence="3" key="1">
    <citation type="journal article" date="2019" name="Int. J. Syst. Evol. Microbiol.">
        <title>The Global Catalogue of Microorganisms (GCM) 10K type strain sequencing project: providing services to taxonomists for standard genome sequencing and annotation.</title>
        <authorList>
            <consortium name="The Broad Institute Genomics Platform"/>
            <consortium name="The Broad Institute Genome Sequencing Center for Infectious Disease"/>
            <person name="Wu L."/>
            <person name="Ma J."/>
        </authorList>
    </citation>
    <scope>NUCLEOTIDE SEQUENCE [LARGE SCALE GENOMIC DNA]</scope>
    <source>
        <strain evidence="3">CGMCC 4.7317</strain>
    </source>
</reference>
<accession>A0ABW1SVB2</accession>
<dbReference type="EMBL" id="JBHSTI010000002">
    <property type="protein sequence ID" value="MFC6236342.1"/>
    <property type="molecule type" value="Genomic_DNA"/>
</dbReference>
<dbReference type="Gene3D" id="3.10.450.50">
    <property type="match status" value="1"/>
</dbReference>
<dbReference type="GO" id="GO:0051213">
    <property type="term" value="F:dioxygenase activity"/>
    <property type="evidence" value="ECO:0007669"/>
    <property type="project" value="UniProtKB-KW"/>
</dbReference>
<proteinExistence type="predicted"/>
<feature type="domain" description="SnoaL-like" evidence="1">
    <location>
        <begin position="9"/>
        <end position="143"/>
    </location>
</feature>
<dbReference type="SUPFAM" id="SSF54427">
    <property type="entry name" value="NTF2-like"/>
    <property type="match status" value="1"/>
</dbReference>
<gene>
    <name evidence="2" type="ORF">ACFQGU_00510</name>
</gene>
<dbReference type="Pfam" id="PF13577">
    <property type="entry name" value="SnoaL_4"/>
    <property type="match status" value="1"/>
</dbReference>
<dbReference type="InterPro" id="IPR032710">
    <property type="entry name" value="NTF2-like_dom_sf"/>
</dbReference>
<evidence type="ECO:0000313" key="3">
    <source>
        <dbReference type="Proteomes" id="UP001596138"/>
    </source>
</evidence>
<evidence type="ECO:0000259" key="1">
    <source>
        <dbReference type="Pfam" id="PF13577"/>
    </source>
</evidence>
<comment type="caution">
    <text evidence="2">The sequence shown here is derived from an EMBL/GenBank/DDBJ whole genome shotgun (WGS) entry which is preliminary data.</text>
</comment>
<sequence length="161" mass="18448">MSDTRSTSAALRSELEDFYAHYAEAIDQKRPNDWLSFFTDEGVNAAGTHNNISTTGMWWYVDRGLVDLRERAAYTNGYHWHNPAKTLHVITNIRGHERDDAVIEASAYFVMFVADRSQESQLHVCGRYEDMLVRQGGRLVFQEHRVVIDAETVPQNMGVLL</sequence>
<evidence type="ECO:0000313" key="2">
    <source>
        <dbReference type="EMBL" id="MFC6236342.1"/>
    </source>
</evidence>